<accession>A0A6M4IP03</accession>
<protein>
    <submittedName>
        <fullName evidence="7">Methyl-accepting chemotaxis protein</fullName>
    </submittedName>
</protein>
<dbReference type="KEGG" id="ggr:HKW67_09635"/>
<dbReference type="SMART" id="SM00283">
    <property type="entry name" value="MA"/>
    <property type="match status" value="1"/>
</dbReference>
<gene>
    <name evidence="7" type="ORF">HKW67_09635</name>
</gene>
<name>A0A6M4IP03_9BACT</name>
<evidence type="ECO:0000256" key="3">
    <source>
        <dbReference type="ARBA" id="ARBA00023224"/>
    </source>
</evidence>
<organism evidence="7 8">
    <name type="scientific">Gemmatimonas groenlandica</name>
    <dbReference type="NCBI Taxonomy" id="2732249"/>
    <lineage>
        <taxon>Bacteria</taxon>
        <taxon>Pseudomonadati</taxon>
        <taxon>Gemmatimonadota</taxon>
        <taxon>Gemmatimonadia</taxon>
        <taxon>Gemmatimonadales</taxon>
        <taxon>Gemmatimonadaceae</taxon>
        <taxon>Gemmatimonas</taxon>
    </lineage>
</organism>
<dbReference type="PANTHER" id="PTHR32089:SF112">
    <property type="entry name" value="LYSOZYME-LIKE PROTEIN-RELATED"/>
    <property type="match status" value="1"/>
</dbReference>
<evidence type="ECO:0000313" key="8">
    <source>
        <dbReference type="Proteomes" id="UP000500938"/>
    </source>
</evidence>
<dbReference type="InterPro" id="IPR004089">
    <property type="entry name" value="MCPsignal_dom"/>
</dbReference>
<comment type="subcellular location">
    <subcellularLocation>
        <location evidence="1">Cell inner membrane</location>
        <topology evidence="1">Multi-pass membrane protein</topology>
    </subcellularLocation>
</comment>
<evidence type="ECO:0000259" key="6">
    <source>
        <dbReference type="PROSITE" id="PS50192"/>
    </source>
</evidence>
<keyword evidence="2" id="KW-1003">Cell membrane</keyword>
<evidence type="ECO:0000256" key="1">
    <source>
        <dbReference type="ARBA" id="ARBA00004429"/>
    </source>
</evidence>
<dbReference type="PROSITE" id="PS50192">
    <property type="entry name" value="T_SNARE"/>
    <property type="match status" value="1"/>
</dbReference>
<dbReference type="AlphaFoldDB" id="A0A6M4IP03"/>
<dbReference type="EMBL" id="CP053085">
    <property type="protein sequence ID" value="QJR35755.1"/>
    <property type="molecule type" value="Genomic_DNA"/>
</dbReference>
<evidence type="ECO:0000256" key="4">
    <source>
        <dbReference type="PROSITE-ProRule" id="PRU00284"/>
    </source>
</evidence>
<keyword evidence="2" id="KW-0472">Membrane</keyword>
<evidence type="ECO:0000256" key="2">
    <source>
        <dbReference type="ARBA" id="ARBA00022519"/>
    </source>
</evidence>
<dbReference type="Gene3D" id="1.10.287.950">
    <property type="entry name" value="Methyl-accepting chemotaxis protein"/>
    <property type="match status" value="1"/>
</dbReference>
<reference evidence="7 8" key="1">
    <citation type="submission" date="2020-05" db="EMBL/GenBank/DDBJ databases">
        <title>Complete genome sequence of Gemmatimonas greenlandica TET16.</title>
        <authorList>
            <person name="Zeng Y."/>
        </authorList>
    </citation>
    <scope>NUCLEOTIDE SEQUENCE [LARGE SCALE GENOMIC DNA]</scope>
    <source>
        <strain evidence="7 8">TET16</strain>
    </source>
</reference>
<evidence type="ECO:0000313" key="7">
    <source>
        <dbReference type="EMBL" id="QJR35755.1"/>
    </source>
</evidence>
<dbReference type="RefSeq" id="WP_171225185.1">
    <property type="nucleotide sequence ID" value="NZ_CP053085.1"/>
</dbReference>
<feature type="domain" description="Methyl-accepting transducer" evidence="5">
    <location>
        <begin position="150"/>
        <end position="386"/>
    </location>
</feature>
<dbReference type="PANTHER" id="PTHR32089">
    <property type="entry name" value="METHYL-ACCEPTING CHEMOTAXIS PROTEIN MCPB"/>
    <property type="match status" value="1"/>
</dbReference>
<dbReference type="Proteomes" id="UP000500938">
    <property type="component" value="Chromosome"/>
</dbReference>
<feature type="domain" description="T-SNARE coiled-coil homology" evidence="6">
    <location>
        <begin position="302"/>
        <end position="364"/>
    </location>
</feature>
<dbReference type="GO" id="GO:0007165">
    <property type="term" value="P:signal transduction"/>
    <property type="evidence" value="ECO:0007669"/>
    <property type="project" value="UniProtKB-KW"/>
</dbReference>
<proteinExistence type="predicted"/>
<keyword evidence="2" id="KW-0997">Cell inner membrane</keyword>
<sequence>MTTAYTPDVATDVEALQAELAIYRSGIKAITLVAQQAATGNLEPRAMGIDPAGPLGELAQSVNHLLDLSDAFVRESTASLQHASEGKFYRRVLSRGLLGTYRDAAVVINTANDQMARTAGQLKDAEVARLLLADTFEVAIKGVVNDLATAATGARSTAQGLSYAADSASQHSTSVAAAAEQASRGIDSVAAAAEEITVTVTEIERQALETQKISKTAVVASESTTDKVRTLAEASAQITRVVKLINDISSQTRLLALNAAIEAARAGELGRGFAVVAGEVKNLAGRAGEATGEIEAQVFTIQSAIDDVVQSIEGIGTTVRRVNDLSSAVCGAVVEQRQANDSVSRNIQEAALGTRDVAQSITTVSTAIRETSDAAGQMLGAADDLALMADRMRAEVDKFLNVIRTG</sequence>
<dbReference type="Pfam" id="PF00015">
    <property type="entry name" value="MCPsignal"/>
    <property type="match status" value="1"/>
</dbReference>
<dbReference type="GO" id="GO:0005886">
    <property type="term" value="C:plasma membrane"/>
    <property type="evidence" value="ECO:0007669"/>
    <property type="project" value="UniProtKB-SubCell"/>
</dbReference>
<dbReference type="SUPFAM" id="SSF58104">
    <property type="entry name" value="Methyl-accepting chemotaxis protein (MCP) signaling domain"/>
    <property type="match status" value="1"/>
</dbReference>
<dbReference type="PROSITE" id="PS50111">
    <property type="entry name" value="CHEMOTAXIS_TRANSDUC_2"/>
    <property type="match status" value="1"/>
</dbReference>
<keyword evidence="3 4" id="KW-0807">Transducer</keyword>
<keyword evidence="8" id="KW-1185">Reference proteome</keyword>
<evidence type="ECO:0000259" key="5">
    <source>
        <dbReference type="PROSITE" id="PS50111"/>
    </source>
</evidence>
<dbReference type="InterPro" id="IPR000727">
    <property type="entry name" value="T_SNARE_dom"/>
</dbReference>